<evidence type="ECO:0000256" key="1">
    <source>
        <dbReference type="ARBA" id="ARBA00022723"/>
    </source>
</evidence>
<keyword evidence="1" id="KW-0479">Metal-binding</keyword>
<dbReference type="Gene3D" id="3.20.20.120">
    <property type="entry name" value="Enolase-like C-terminal domain"/>
    <property type="match status" value="1"/>
</dbReference>
<evidence type="ECO:0000313" key="3">
    <source>
        <dbReference type="EMBL" id="MFC4033326.1"/>
    </source>
</evidence>
<proteinExistence type="predicted"/>
<dbReference type="PANTHER" id="PTHR48073:SF2">
    <property type="entry name" value="O-SUCCINYLBENZOATE SYNTHASE"/>
    <property type="match status" value="1"/>
</dbReference>
<reference evidence="4" key="1">
    <citation type="journal article" date="2019" name="Int. J. Syst. Evol. Microbiol.">
        <title>The Global Catalogue of Microorganisms (GCM) 10K type strain sequencing project: providing services to taxonomists for standard genome sequencing and annotation.</title>
        <authorList>
            <consortium name="The Broad Institute Genomics Platform"/>
            <consortium name="The Broad Institute Genome Sequencing Center for Infectious Disease"/>
            <person name="Wu L."/>
            <person name="Ma J."/>
        </authorList>
    </citation>
    <scope>NUCLEOTIDE SEQUENCE [LARGE SCALE GENOMIC DNA]</scope>
    <source>
        <strain evidence="4">CGMCC 4.7237</strain>
    </source>
</reference>
<protein>
    <submittedName>
        <fullName evidence="3">Enolase C-terminal domain-like protein</fullName>
    </submittedName>
</protein>
<dbReference type="SFLD" id="SFLDG00180">
    <property type="entry name" value="muconate_cycloisomerase"/>
    <property type="match status" value="1"/>
</dbReference>
<gene>
    <name evidence="3" type="ORF">ACFO3J_17780</name>
</gene>
<accession>A0ABV8HR20</accession>
<dbReference type="SFLD" id="SFLDS00001">
    <property type="entry name" value="Enolase"/>
    <property type="match status" value="1"/>
</dbReference>
<dbReference type="InterPro" id="IPR013342">
    <property type="entry name" value="Mandelate_racemase_C"/>
</dbReference>
<dbReference type="PANTHER" id="PTHR48073">
    <property type="entry name" value="O-SUCCINYLBENZOATE SYNTHASE-RELATED"/>
    <property type="match status" value="1"/>
</dbReference>
<dbReference type="EMBL" id="JBHSBB010000012">
    <property type="protein sequence ID" value="MFC4033326.1"/>
    <property type="molecule type" value="Genomic_DNA"/>
</dbReference>
<name>A0ABV8HR20_9ACTN</name>
<dbReference type="InterPro" id="IPR029065">
    <property type="entry name" value="Enolase_C-like"/>
</dbReference>
<sequence length="235" mass="24352">MAGAVPTRIESDVTLPVGTPDELAENASARVADGFTTVKVKVGGRPEADIAGVLAVRQAVPHAALRLDANAGWRVEDALSVLGALGRAGVDLESVEQPVPRHDLEGMAYVRRMQPYRVVADESFSTLEDLVAIVRLGAADVVNIKLAKCGGLTAAVELHKVARAHGLDVLVGCMVESHIGVGAAASLAIGAGSTTVQDLDGAWWLKSSPYRGGMTYSGSEVVLPDRPGTAIDGLL</sequence>
<dbReference type="SUPFAM" id="SSF51604">
    <property type="entry name" value="Enolase C-terminal domain-like"/>
    <property type="match status" value="1"/>
</dbReference>
<dbReference type="Proteomes" id="UP001595765">
    <property type="component" value="Unassembled WGS sequence"/>
</dbReference>
<dbReference type="InterPro" id="IPR036849">
    <property type="entry name" value="Enolase-like_C_sf"/>
</dbReference>
<keyword evidence="4" id="KW-1185">Reference proteome</keyword>
<comment type="caution">
    <text evidence="3">The sequence shown here is derived from an EMBL/GenBank/DDBJ whole genome shotgun (WGS) entry which is preliminary data.</text>
</comment>
<feature type="domain" description="Mandelate racemase/muconate lactonizing enzyme C-terminal" evidence="2">
    <location>
        <begin position="20"/>
        <end position="117"/>
    </location>
</feature>
<organism evidence="3 4">
    <name type="scientific">Streptomyces polygonati</name>
    <dbReference type="NCBI Taxonomy" id="1617087"/>
    <lineage>
        <taxon>Bacteria</taxon>
        <taxon>Bacillati</taxon>
        <taxon>Actinomycetota</taxon>
        <taxon>Actinomycetes</taxon>
        <taxon>Kitasatosporales</taxon>
        <taxon>Streptomycetaceae</taxon>
        <taxon>Streptomyces</taxon>
    </lineage>
</organism>
<evidence type="ECO:0000259" key="2">
    <source>
        <dbReference type="SMART" id="SM00922"/>
    </source>
</evidence>
<dbReference type="SMART" id="SM00922">
    <property type="entry name" value="MR_MLE"/>
    <property type="match status" value="1"/>
</dbReference>
<evidence type="ECO:0000313" key="4">
    <source>
        <dbReference type="Proteomes" id="UP001595765"/>
    </source>
</evidence>
<dbReference type="Pfam" id="PF13378">
    <property type="entry name" value="MR_MLE_C"/>
    <property type="match status" value="1"/>
</dbReference>